<dbReference type="GO" id="GO:0006644">
    <property type="term" value="P:phospholipid metabolic process"/>
    <property type="evidence" value="ECO:0007669"/>
    <property type="project" value="InterPro"/>
</dbReference>
<evidence type="ECO:0000256" key="2">
    <source>
        <dbReference type="ARBA" id="ARBA00008816"/>
    </source>
</evidence>
<evidence type="ECO:0000259" key="8">
    <source>
        <dbReference type="SMART" id="SM00014"/>
    </source>
</evidence>
<proteinExistence type="inferred from homology"/>
<accession>A0A9P4J8V8</accession>
<dbReference type="SMART" id="SM00014">
    <property type="entry name" value="acidPPc"/>
    <property type="match status" value="1"/>
</dbReference>
<protein>
    <submittedName>
        <fullName evidence="9">PAP2-domain-containing protein</fullName>
    </submittedName>
</protein>
<name>A0A9P4J8V8_9PEZI</name>
<dbReference type="Gene3D" id="1.20.144.10">
    <property type="entry name" value="Phosphatidic acid phosphatase type 2/haloperoxidase"/>
    <property type="match status" value="1"/>
</dbReference>
<dbReference type="EMBL" id="ML996083">
    <property type="protein sequence ID" value="KAF2154563.1"/>
    <property type="molecule type" value="Genomic_DNA"/>
</dbReference>
<keyword evidence="4 7" id="KW-1133">Transmembrane helix</keyword>
<dbReference type="Proteomes" id="UP000799439">
    <property type="component" value="Unassembled WGS sequence"/>
</dbReference>
<dbReference type="GO" id="GO:0046839">
    <property type="term" value="P:phospholipid dephosphorylation"/>
    <property type="evidence" value="ECO:0007669"/>
    <property type="project" value="TreeGrafter"/>
</dbReference>
<dbReference type="PANTHER" id="PTHR10165:SF154">
    <property type="entry name" value="PAP2 DOMAIN PROTEIN (AFU_ORTHOLOGUE AFUA_1G09730)"/>
    <property type="match status" value="1"/>
</dbReference>
<evidence type="ECO:0000313" key="10">
    <source>
        <dbReference type="Proteomes" id="UP000799439"/>
    </source>
</evidence>
<feature type="transmembrane region" description="Helical" evidence="7">
    <location>
        <begin position="103"/>
        <end position="126"/>
    </location>
</feature>
<evidence type="ECO:0000256" key="6">
    <source>
        <dbReference type="SAM" id="MobiDB-lite"/>
    </source>
</evidence>
<feature type="transmembrane region" description="Helical" evidence="7">
    <location>
        <begin position="55"/>
        <end position="82"/>
    </location>
</feature>
<evidence type="ECO:0000256" key="3">
    <source>
        <dbReference type="ARBA" id="ARBA00022692"/>
    </source>
</evidence>
<organism evidence="9 10">
    <name type="scientific">Myriangium duriaei CBS 260.36</name>
    <dbReference type="NCBI Taxonomy" id="1168546"/>
    <lineage>
        <taxon>Eukaryota</taxon>
        <taxon>Fungi</taxon>
        <taxon>Dikarya</taxon>
        <taxon>Ascomycota</taxon>
        <taxon>Pezizomycotina</taxon>
        <taxon>Dothideomycetes</taxon>
        <taxon>Dothideomycetidae</taxon>
        <taxon>Myriangiales</taxon>
        <taxon>Myriangiaceae</taxon>
        <taxon>Myriangium</taxon>
    </lineage>
</organism>
<dbReference type="InterPro" id="IPR000326">
    <property type="entry name" value="PAP2/HPO"/>
</dbReference>
<keyword evidence="3 7" id="KW-0812">Transmembrane</keyword>
<dbReference type="AlphaFoldDB" id="A0A9P4J8V8"/>
<dbReference type="PANTHER" id="PTHR10165">
    <property type="entry name" value="LIPID PHOSPHATE PHOSPHATASE"/>
    <property type="match status" value="1"/>
</dbReference>
<comment type="similarity">
    <text evidence="2">Belongs to the PA-phosphatase related phosphoesterase family.</text>
</comment>
<feature type="transmembrane region" description="Helical" evidence="7">
    <location>
        <begin position="266"/>
        <end position="287"/>
    </location>
</feature>
<dbReference type="Pfam" id="PF01569">
    <property type="entry name" value="PAP2"/>
    <property type="match status" value="1"/>
</dbReference>
<dbReference type="GO" id="GO:0016020">
    <property type="term" value="C:membrane"/>
    <property type="evidence" value="ECO:0007669"/>
    <property type="project" value="UniProtKB-SubCell"/>
</dbReference>
<evidence type="ECO:0000256" key="1">
    <source>
        <dbReference type="ARBA" id="ARBA00004141"/>
    </source>
</evidence>
<evidence type="ECO:0000313" key="9">
    <source>
        <dbReference type="EMBL" id="KAF2154563.1"/>
    </source>
</evidence>
<gene>
    <name evidence="9" type="ORF">K461DRAFT_237864</name>
</gene>
<reference evidence="9" key="1">
    <citation type="journal article" date="2020" name="Stud. Mycol.">
        <title>101 Dothideomycetes genomes: a test case for predicting lifestyles and emergence of pathogens.</title>
        <authorList>
            <person name="Haridas S."/>
            <person name="Albert R."/>
            <person name="Binder M."/>
            <person name="Bloem J."/>
            <person name="Labutti K."/>
            <person name="Salamov A."/>
            <person name="Andreopoulos B."/>
            <person name="Baker S."/>
            <person name="Barry K."/>
            <person name="Bills G."/>
            <person name="Bluhm B."/>
            <person name="Cannon C."/>
            <person name="Castanera R."/>
            <person name="Culley D."/>
            <person name="Daum C."/>
            <person name="Ezra D."/>
            <person name="Gonzalez J."/>
            <person name="Henrissat B."/>
            <person name="Kuo A."/>
            <person name="Liang C."/>
            <person name="Lipzen A."/>
            <person name="Lutzoni F."/>
            <person name="Magnuson J."/>
            <person name="Mondo S."/>
            <person name="Nolan M."/>
            <person name="Ohm R."/>
            <person name="Pangilinan J."/>
            <person name="Park H.-J."/>
            <person name="Ramirez L."/>
            <person name="Alfaro M."/>
            <person name="Sun H."/>
            <person name="Tritt A."/>
            <person name="Yoshinaga Y."/>
            <person name="Zwiers L.-H."/>
            <person name="Turgeon B."/>
            <person name="Goodwin S."/>
            <person name="Spatafora J."/>
            <person name="Crous P."/>
            <person name="Grigoriev I."/>
        </authorList>
    </citation>
    <scope>NUCLEOTIDE SEQUENCE</scope>
    <source>
        <strain evidence="9">CBS 260.36</strain>
    </source>
</reference>
<dbReference type="InterPro" id="IPR036938">
    <property type="entry name" value="PAP2/HPO_sf"/>
</dbReference>
<dbReference type="SUPFAM" id="SSF48317">
    <property type="entry name" value="Acid phosphatase/Vanadium-dependent haloperoxidase"/>
    <property type="match status" value="1"/>
</dbReference>
<comment type="subcellular location">
    <subcellularLocation>
        <location evidence="1">Membrane</location>
        <topology evidence="1">Multi-pass membrane protein</topology>
    </subcellularLocation>
</comment>
<feature type="region of interest" description="Disordered" evidence="6">
    <location>
        <begin position="347"/>
        <end position="405"/>
    </location>
</feature>
<keyword evidence="10" id="KW-1185">Reference proteome</keyword>
<dbReference type="OrthoDB" id="8907274at2759"/>
<feature type="domain" description="Phosphatidic acid phosphatase type 2/haloperoxidase" evidence="8">
    <location>
        <begin position="107"/>
        <end position="316"/>
    </location>
</feature>
<dbReference type="InterPro" id="IPR043216">
    <property type="entry name" value="PAP-like"/>
</dbReference>
<evidence type="ECO:0000256" key="7">
    <source>
        <dbReference type="SAM" id="Phobius"/>
    </source>
</evidence>
<feature type="compositionally biased region" description="Basic and acidic residues" evidence="6">
    <location>
        <begin position="380"/>
        <end position="396"/>
    </location>
</feature>
<evidence type="ECO:0000256" key="5">
    <source>
        <dbReference type="ARBA" id="ARBA00023136"/>
    </source>
</evidence>
<sequence length="405" mass="44417">MATTRRIPWKLIFAYVLDWILIVGIAAVGGGLSYIPPYKRTFFLADPSISYPYRSSAISTGLLVVLSLLLPIVVIVVFAVAFCPAPAARRNFSRRAFWARKIWEINAGLMGLALSYVLALLLTQMVKNLFGRPRPDLLARCMPDLSRIAAHTVGGDGKDVAMSWVMVDVGICTNTDKSVLDDGFRSFFSGHSSSAWSGLLYLSLWLAAKLNVTLPYVQPYTAHDLEVAANKDHETLPVYQDESENDSQTHSLVNLNPVETYRQSGAAVPIYGLIISILPILLAIYIVSTRYQEFKHSGVDITVGSLVGSGFAILAFRSYHSSLTRGCAWTWAPRPADHAFAVTTSTGAKVGPRRRPGLLTTPADQIARKEVRPSSSNADPEQRLTELEDGHGEGMRDTQYNGRGI</sequence>
<dbReference type="GO" id="GO:0008195">
    <property type="term" value="F:phosphatidate phosphatase activity"/>
    <property type="evidence" value="ECO:0007669"/>
    <property type="project" value="TreeGrafter"/>
</dbReference>
<evidence type="ECO:0000256" key="4">
    <source>
        <dbReference type="ARBA" id="ARBA00022989"/>
    </source>
</evidence>
<feature type="transmembrane region" description="Helical" evidence="7">
    <location>
        <begin position="12"/>
        <end position="35"/>
    </location>
</feature>
<keyword evidence="5 7" id="KW-0472">Membrane</keyword>
<comment type="caution">
    <text evidence="9">The sequence shown here is derived from an EMBL/GenBank/DDBJ whole genome shotgun (WGS) entry which is preliminary data.</text>
</comment>